<dbReference type="InterPro" id="IPR001878">
    <property type="entry name" value="Znf_CCHC"/>
</dbReference>
<evidence type="ECO:0000256" key="1">
    <source>
        <dbReference type="PROSITE-ProRule" id="PRU00047"/>
    </source>
</evidence>
<dbReference type="AlphaFoldDB" id="A0A6N2BG44"/>
<dbReference type="GO" id="GO:0003676">
    <property type="term" value="F:nucleic acid binding"/>
    <property type="evidence" value="ECO:0007669"/>
    <property type="project" value="InterPro"/>
</dbReference>
<protein>
    <recommendedName>
        <fullName evidence="3">CCHC-type domain-containing protein</fullName>
    </recommendedName>
</protein>
<dbReference type="SMART" id="SM00343">
    <property type="entry name" value="ZnF_C2HC"/>
    <property type="match status" value="1"/>
</dbReference>
<evidence type="ECO:0000313" key="4">
    <source>
        <dbReference type="EMBL" id="TMW92800.1"/>
    </source>
</evidence>
<dbReference type="EMBL" id="RXGB01003199">
    <property type="protein sequence ID" value="TMW92800.1"/>
    <property type="molecule type" value="Genomic_DNA"/>
</dbReference>
<name>A0A6N2BG44_SOLCI</name>
<gene>
    <name evidence="4" type="ORF">EJD97_012546</name>
</gene>
<dbReference type="PROSITE" id="PS50158">
    <property type="entry name" value="ZF_CCHC"/>
    <property type="match status" value="1"/>
</dbReference>
<proteinExistence type="predicted"/>
<organism evidence="4">
    <name type="scientific">Solanum chilense</name>
    <name type="common">Tomato</name>
    <name type="synonym">Lycopersicon chilense</name>
    <dbReference type="NCBI Taxonomy" id="4083"/>
    <lineage>
        <taxon>Eukaryota</taxon>
        <taxon>Viridiplantae</taxon>
        <taxon>Streptophyta</taxon>
        <taxon>Embryophyta</taxon>
        <taxon>Tracheophyta</taxon>
        <taxon>Spermatophyta</taxon>
        <taxon>Magnoliopsida</taxon>
        <taxon>eudicotyledons</taxon>
        <taxon>Gunneridae</taxon>
        <taxon>Pentapetalae</taxon>
        <taxon>asterids</taxon>
        <taxon>lamiids</taxon>
        <taxon>Solanales</taxon>
        <taxon>Solanaceae</taxon>
        <taxon>Solanoideae</taxon>
        <taxon>Solaneae</taxon>
        <taxon>Solanum</taxon>
        <taxon>Solanum subgen. Lycopersicon</taxon>
    </lineage>
</organism>
<sequence length="304" mass="33843">MGARRLEEERANMEVPPQVEQVPQGGQGVHGAQDAQVPPQGDPIPNVEGGIEVLEMSNREIREALIAIARVVTMQANLNMMPRVVESIMTFRLRDFVRMNPPIFLGSKVNEDPQEFLDGVNRVLSVMGVTSRKKAELASYELRDVSQIWYTQWKDNRTEGLGPIECAKFKVEKGGGSKDGKPTCENCGKKHYDECLLGTGSCFGCGKDGHKVRDCPIITSSGRECKQVAPSAPKHDASTKRHFYAFHSRVEKPDEKESDDDVASFVSLYMFIFDEIHARGVKLIDGRIWVGNVWNYPQGPPKGP</sequence>
<feature type="compositionally biased region" description="Low complexity" evidence="2">
    <location>
        <begin position="14"/>
        <end position="24"/>
    </location>
</feature>
<comment type="caution">
    <text evidence="4">The sequence shown here is derived from an EMBL/GenBank/DDBJ whole genome shotgun (WGS) entry which is preliminary data.</text>
</comment>
<keyword evidence="1" id="KW-0863">Zinc-finger</keyword>
<reference evidence="4" key="1">
    <citation type="submission" date="2019-05" db="EMBL/GenBank/DDBJ databases">
        <title>The de novo reference genome and transcriptome assemblies of the wild tomato species Solanum chilense.</title>
        <authorList>
            <person name="Stam R."/>
            <person name="Nosenko T."/>
            <person name="Hoerger A.C."/>
            <person name="Stephan W."/>
            <person name="Seidel M.A."/>
            <person name="Kuhn J.M.M."/>
            <person name="Haberer G."/>
            <person name="Tellier A."/>
        </authorList>
    </citation>
    <scope>NUCLEOTIDE SEQUENCE</scope>
    <source>
        <tissue evidence="4">Mature leaves</tissue>
    </source>
</reference>
<feature type="region of interest" description="Disordered" evidence="2">
    <location>
        <begin position="1"/>
        <end position="43"/>
    </location>
</feature>
<accession>A0A6N2BG44</accession>
<feature type="domain" description="CCHC-type" evidence="3">
    <location>
        <begin position="202"/>
        <end position="216"/>
    </location>
</feature>
<dbReference type="GO" id="GO:0008270">
    <property type="term" value="F:zinc ion binding"/>
    <property type="evidence" value="ECO:0007669"/>
    <property type="project" value="UniProtKB-KW"/>
</dbReference>
<feature type="compositionally biased region" description="Basic and acidic residues" evidence="2">
    <location>
        <begin position="1"/>
        <end position="12"/>
    </location>
</feature>
<evidence type="ECO:0000259" key="3">
    <source>
        <dbReference type="PROSITE" id="PS50158"/>
    </source>
</evidence>
<evidence type="ECO:0000256" key="2">
    <source>
        <dbReference type="SAM" id="MobiDB-lite"/>
    </source>
</evidence>
<keyword evidence="1" id="KW-0862">Zinc</keyword>
<keyword evidence="1" id="KW-0479">Metal-binding</keyword>